<evidence type="ECO:0000313" key="2">
    <source>
        <dbReference type="Proteomes" id="UP000095280"/>
    </source>
</evidence>
<evidence type="ECO:0000313" key="3">
    <source>
        <dbReference type="WBParaSite" id="maker-uti_cns_0002442-snap-gene-0.3-mRNA-1"/>
    </source>
</evidence>
<evidence type="ECO:0000256" key="1">
    <source>
        <dbReference type="SAM" id="SignalP"/>
    </source>
</evidence>
<dbReference type="Proteomes" id="UP000095280">
    <property type="component" value="Unplaced"/>
</dbReference>
<protein>
    <submittedName>
        <fullName evidence="3">Apple domain-containing protein</fullName>
    </submittedName>
</protein>
<keyword evidence="2" id="KW-1185">Reference proteome</keyword>
<organism evidence="2 3">
    <name type="scientific">Macrostomum lignano</name>
    <dbReference type="NCBI Taxonomy" id="282301"/>
    <lineage>
        <taxon>Eukaryota</taxon>
        <taxon>Metazoa</taxon>
        <taxon>Spiralia</taxon>
        <taxon>Lophotrochozoa</taxon>
        <taxon>Platyhelminthes</taxon>
        <taxon>Rhabditophora</taxon>
        <taxon>Macrostomorpha</taxon>
        <taxon>Macrostomida</taxon>
        <taxon>Macrostomidae</taxon>
        <taxon>Macrostomum</taxon>
    </lineage>
</organism>
<accession>A0A1I8GND6</accession>
<name>A0A1I8GND6_9PLAT</name>
<keyword evidence="1" id="KW-0732">Signal</keyword>
<proteinExistence type="predicted"/>
<feature type="chain" id="PRO_5009319525" evidence="1">
    <location>
        <begin position="28"/>
        <end position="243"/>
    </location>
</feature>
<dbReference type="WBParaSite" id="maker-uti_cns_0002442-snap-gene-0.3-mRNA-1">
    <property type="protein sequence ID" value="maker-uti_cns_0002442-snap-gene-0.3-mRNA-1"/>
    <property type="gene ID" value="maker-uti_cns_0002442-snap-gene-0.3"/>
</dbReference>
<feature type="signal peptide" evidence="1">
    <location>
        <begin position="1"/>
        <end position="27"/>
    </location>
</feature>
<dbReference type="AlphaFoldDB" id="A0A1I8GND6"/>
<reference evidence="3" key="1">
    <citation type="submission" date="2016-11" db="UniProtKB">
        <authorList>
            <consortium name="WormBaseParasite"/>
        </authorList>
    </citation>
    <scope>IDENTIFICATION</scope>
</reference>
<sequence length="243" mass="26569">MFHPVRLSLLLLSGCSVCFFLFPAADAAVPSGSFVYHADELAVFADPPTRTPAATRLECGARCLTASSAADASDCAAFAFSAADGACGIGYRLNWTAGSGGWLGQADCRFRRINNNRSWRWRHNRRRHNCRRYNRRRNASTNNGSKGTLFGFLGGGGRTFDSGRTQCQSMGYADLVSYDNRMGGSSMPNEFNITADLFKSYTVRLGLGRQHQRALRHGGQDPPYSMRSVDCATPVEAVICELV</sequence>